<evidence type="ECO:0000256" key="2">
    <source>
        <dbReference type="ARBA" id="ARBA00008066"/>
    </source>
</evidence>
<dbReference type="KEGG" id="pic:PICST_81023"/>
<comment type="caution">
    <text evidence="9">The sequence shown here is derived from an EMBL/GenBank/DDBJ whole genome shotgun (WGS) entry which is preliminary data.</text>
</comment>
<keyword evidence="5 7" id="KW-0472">Membrane</keyword>
<evidence type="ECO:0000259" key="8">
    <source>
        <dbReference type="Pfam" id="PF01490"/>
    </source>
</evidence>
<feature type="compositionally biased region" description="Low complexity" evidence="6">
    <location>
        <begin position="22"/>
        <end position="36"/>
    </location>
</feature>
<dbReference type="eggNOG" id="KOG1304">
    <property type="taxonomic scope" value="Eukaryota"/>
</dbReference>
<feature type="transmembrane region" description="Helical" evidence="7">
    <location>
        <begin position="530"/>
        <end position="557"/>
    </location>
</feature>
<feature type="transmembrane region" description="Helical" evidence="7">
    <location>
        <begin position="489"/>
        <end position="510"/>
    </location>
</feature>
<proteinExistence type="inferred from homology"/>
<gene>
    <name evidence="9" type="ORF">PICST_81023</name>
</gene>
<comment type="subcellular location">
    <subcellularLocation>
        <location evidence="1">Membrane</location>
        <topology evidence="1">Multi-pass membrane protein</topology>
    </subcellularLocation>
</comment>
<evidence type="ECO:0000256" key="5">
    <source>
        <dbReference type="ARBA" id="ARBA00023136"/>
    </source>
</evidence>
<feature type="compositionally biased region" description="Basic and acidic residues" evidence="6">
    <location>
        <begin position="58"/>
        <end position="69"/>
    </location>
</feature>
<dbReference type="Proteomes" id="UP000002258">
    <property type="component" value="Chromosome 1"/>
</dbReference>
<evidence type="ECO:0000256" key="3">
    <source>
        <dbReference type="ARBA" id="ARBA00022692"/>
    </source>
</evidence>
<evidence type="ECO:0000256" key="6">
    <source>
        <dbReference type="SAM" id="MobiDB-lite"/>
    </source>
</evidence>
<accession>A3GHQ6</accession>
<feature type="compositionally biased region" description="Polar residues" evidence="6">
    <location>
        <begin position="38"/>
        <end position="48"/>
    </location>
</feature>
<feature type="transmembrane region" description="Helical" evidence="7">
    <location>
        <begin position="298"/>
        <end position="320"/>
    </location>
</feature>
<evidence type="ECO:0000256" key="7">
    <source>
        <dbReference type="SAM" id="Phobius"/>
    </source>
</evidence>
<feature type="transmembrane region" description="Helical" evidence="7">
    <location>
        <begin position="415"/>
        <end position="436"/>
    </location>
</feature>
<dbReference type="GO" id="GO:0005302">
    <property type="term" value="F:L-tyrosine transmembrane transporter activity"/>
    <property type="evidence" value="ECO:0007669"/>
    <property type="project" value="TreeGrafter"/>
</dbReference>
<dbReference type="OMA" id="YWCYYIL"/>
<feature type="transmembrane region" description="Helical" evidence="7">
    <location>
        <begin position="602"/>
        <end position="622"/>
    </location>
</feature>
<feature type="region of interest" description="Disordered" evidence="6">
    <location>
        <begin position="1"/>
        <end position="86"/>
    </location>
</feature>
<organism evidence="9 10">
    <name type="scientific">Scheffersomyces stipitis (strain ATCC 58785 / CBS 6054 / NBRC 10063 / NRRL Y-11545)</name>
    <name type="common">Yeast</name>
    <name type="synonym">Pichia stipitis</name>
    <dbReference type="NCBI Taxonomy" id="322104"/>
    <lineage>
        <taxon>Eukaryota</taxon>
        <taxon>Fungi</taxon>
        <taxon>Dikarya</taxon>
        <taxon>Ascomycota</taxon>
        <taxon>Saccharomycotina</taxon>
        <taxon>Pichiomycetes</taxon>
        <taxon>Debaryomycetaceae</taxon>
        <taxon>Scheffersomyces</taxon>
    </lineage>
</organism>
<evidence type="ECO:0000313" key="9">
    <source>
        <dbReference type="EMBL" id="EAZ63092.2"/>
    </source>
</evidence>
<feature type="region of interest" description="Disordered" evidence="6">
    <location>
        <begin position="151"/>
        <end position="173"/>
    </location>
</feature>
<keyword evidence="10" id="KW-1185">Reference proteome</keyword>
<sequence>MSEPQDISHSTRRRSIALLTRPPMSQSPVPVPVGSPGNRIQSASNSYVANAPFLRPDSTSRDELHHNEEVLESPESSKESSTLNLHSQVRSAHISSENVDSNDFSVGIEDPRLLSSVARIVPQDQEMDSEGADITRDLYKLTQEVSRPPSLRRVKSYSSSIESTSRERRETASSINVPGGFRREFMVQKAFHSDQLRTKTPNFLTRNFVEFLSIYGHFAGEELEDEEDIACHYKAFSPVKVDEEAPLLLGAAEPGPEYNSINTRGTATDTKAYFLLLKAFVGTGVLFLPKAFSNGGLLFSVLVLLFFGVLSLWCYLTLVYSKIAAKVSSFAELGLKLYGNWLQRLILFSIVISQIGFVAAYIVFTSENLRAFVSTVSGYDVGDFDIVWFIIFQVIVLVPLSLIRDITKLSLSAVLANFFILIGLVTILYFIFYELLVENHGSMGPNIEFFFNKNEFSLFIGVAIFAFEGIGLIIPIQESMVYPNHFPKVLCQVIATISLIFVSMGVLGYTTFGSDIKTVIILNLPQKSPLIVLIQLLYSFAILLSTPLQLFPAIRLLESKLFFRKTGKNSLTVKWLKNIFRLIFVLLVAYVAFVGGQNLDKFVSFVGCFACIPLVYMYPPILHLKSCCNIDDNMSEKEKRKRFWLGVADYVLVVIGAIAMVYTTYDILIN</sequence>
<keyword evidence="3 7" id="KW-0812">Transmembrane</keyword>
<feature type="transmembrane region" description="Helical" evidence="7">
    <location>
        <begin position="341"/>
        <end position="364"/>
    </location>
</feature>
<feature type="transmembrane region" description="Helical" evidence="7">
    <location>
        <begin position="578"/>
        <end position="596"/>
    </location>
</feature>
<feature type="transmembrane region" description="Helical" evidence="7">
    <location>
        <begin position="643"/>
        <end position="665"/>
    </location>
</feature>
<dbReference type="Pfam" id="PF01490">
    <property type="entry name" value="Aa_trans"/>
    <property type="match status" value="1"/>
</dbReference>
<dbReference type="STRING" id="322104.A3GHQ6"/>
<feature type="transmembrane region" description="Helical" evidence="7">
    <location>
        <begin position="456"/>
        <end position="477"/>
    </location>
</feature>
<dbReference type="PANTHER" id="PTHR22950">
    <property type="entry name" value="AMINO ACID TRANSPORTER"/>
    <property type="match status" value="1"/>
</dbReference>
<reference evidence="9 10" key="1">
    <citation type="journal article" date="2007" name="Nat. Biotechnol.">
        <title>Genome sequence of the lignocellulose-bioconverting and xylose-fermenting yeast Pichia stipitis.</title>
        <authorList>
            <person name="Jeffries T.W."/>
            <person name="Grigoriev I.V."/>
            <person name="Grimwood J."/>
            <person name="Laplaza J.M."/>
            <person name="Aerts A."/>
            <person name="Salamov A."/>
            <person name="Schmutz J."/>
            <person name="Lindquist E."/>
            <person name="Dehal P."/>
            <person name="Shapiro H."/>
            <person name="Jin Y.S."/>
            <person name="Passoth V."/>
            <person name="Richardson P.M."/>
        </authorList>
    </citation>
    <scope>NUCLEOTIDE SEQUENCE [LARGE SCALE GENOMIC DNA]</scope>
    <source>
        <strain evidence="10">ATCC 58785 / CBS 6054 / NBRC 10063 / NRRL Y-11545</strain>
    </source>
</reference>
<evidence type="ECO:0000313" key="10">
    <source>
        <dbReference type="Proteomes" id="UP000002258"/>
    </source>
</evidence>
<feature type="transmembrane region" description="Helical" evidence="7">
    <location>
        <begin position="384"/>
        <end position="403"/>
    </location>
</feature>
<evidence type="ECO:0000256" key="1">
    <source>
        <dbReference type="ARBA" id="ARBA00004141"/>
    </source>
</evidence>
<dbReference type="FunCoup" id="A3GHQ6">
    <property type="interactions" value="567"/>
</dbReference>
<evidence type="ECO:0000256" key="4">
    <source>
        <dbReference type="ARBA" id="ARBA00022989"/>
    </source>
</evidence>
<dbReference type="PANTHER" id="PTHR22950:SF666">
    <property type="entry name" value="VACUOLAR AMINO ACID TRANSPORTER 4"/>
    <property type="match status" value="1"/>
</dbReference>
<feature type="domain" description="Amino acid transporter transmembrane" evidence="8">
    <location>
        <begin position="267"/>
        <end position="667"/>
    </location>
</feature>
<dbReference type="RefSeq" id="XP_001387115.2">
    <property type="nucleotide sequence ID" value="XM_001387078.1"/>
</dbReference>
<dbReference type="GeneID" id="4851805"/>
<dbReference type="GO" id="GO:0005774">
    <property type="term" value="C:vacuolar membrane"/>
    <property type="evidence" value="ECO:0007669"/>
    <property type="project" value="TreeGrafter"/>
</dbReference>
<comment type="similarity">
    <text evidence="2">Belongs to the amino acid/polyamine transporter 2 family.</text>
</comment>
<dbReference type="InParanoid" id="A3GHQ6"/>
<dbReference type="EMBL" id="AAVQ01000002">
    <property type="protein sequence ID" value="EAZ63092.2"/>
    <property type="molecule type" value="Genomic_DNA"/>
</dbReference>
<keyword evidence="4 7" id="KW-1133">Transmembrane helix</keyword>
<dbReference type="HOGENOM" id="CLU_009646_3_2_1"/>
<name>A3GHQ6_PICST</name>
<dbReference type="OrthoDB" id="1684102at2759"/>
<protein>
    <submittedName>
        <fullName evidence="9">Vacuolar amino acid transporter 4</fullName>
    </submittedName>
</protein>
<dbReference type="InterPro" id="IPR013057">
    <property type="entry name" value="AA_transpt_TM"/>
</dbReference>
<dbReference type="AlphaFoldDB" id="A3GHQ6"/>